<keyword evidence="6" id="KW-0175">Coiled coil</keyword>
<evidence type="ECO:0000256" key="2">
    <source>
        <dbReference type="ARBA" id="ARBA00012438"/>
    </source>
</evidence>
<dbReference type="PROSITE" id="PS50112">
    <property type="entry name" value="PAS"/>
    <property type="match status" value="1"/>
</dbReference>
<dbReference type="PANTHER" id="PTHR43304:SF1">
    <property type="entry name" value="PAC DOMAIN-CONTAINING PROTEIN"/>
    <property type="match status" value="1"/>
</dbReference>
<evidence type="ECO:0000256" key="6">
    <source>
        <dbReference type="SAM" id="Coils"/>
    </source>
</evidence>
<dbReference type="NCBIfam" id="TIGR00229">
    <property type="entry name" value="sensory_box"/>
    <property type="match status" value="1"/>
</dbReference>
<dbReference type="PROSITE" id="PS50113">
    <property type="entry name" value="PAC"/>
    <property type="match status" value="1"/>
</dbReference>
<keyword evidence="4" id="KW-0808">Transferase</keyword>
<evidence type="ECO:0000256" key="1">
    <source>
        <dbReference type="ARBA" id="ARBA00000085"/>
    </source>
</evidence>
<dbReference type="SUPFAM" id="SSF55785">
    <property type="entry name" value="PYP-like sensor domain (PAS domain)"/>
    <property type="match status" value="1"/>
</dbReference>
<dbReference type="GO" id="GO:0004673">
    <property type="term" value="F:protein histidine kinase activity"/>
    <property type="evidence" value="ECO:0007669"/>
    <property type="project" value="UniProtKB-EC"/>
</dbReference>
<dbReference type="CDD" id="cd00130">
    <property type="entry name" value="PAS"/>
    <property type="match status" value="1"/>
</dbReference>
<dbReference type="SMART" id="SM00091">
    <property type="entry name" value="PAS"/>
    <property type="match status" value="1"/>
</dbReference>
<gene>
    <name evidence="10" type="ORF">PITCH_A2130007</name>
</gene>
<evidence type="ECO:0000259" key="7">
    <source>
        <dbReference type="PROSITE" id="PS50043"/>
    </source>
</evidence>
<feature type="coiled-coil region" evidence="6">
    <location>
        <begin position="8"/>
        <end position="45"/>
    </location>
</feature>
<dbReference type="SMART" id="SM00421">
    <property type="entry name" value="HTH_LUXR"/>
    <property type="match status" value="1"/>
</dbReference>
<keyword evidence="3" id="KW-0597">Phosphoprotein</keyword>
<organism evidence="10">
    <name type="scientific">uncultured Desulfobacterium sp</name>
    <dbReference type="NCBI Taxonomy" id="201089"/>
    <lineage>
        <taxon>Bacteria</taxon>
        <taxon>Pseudomonadati</taxon>
        <taxon>Thermodesulfobacteriota</taxon>
        <taxon>Desulfobacteria</taxon>
        <taxon>Desulfobacterales</taxon>
        <taxon>Desulfobacteriaceae</taxon>
        <taxon>Desulfobacterium</taxon>
        <taxon>environmental samples</taxon>
    </lineage>
</organism>
<evidence type="ECO:0000259" key="8">
    <source>
        <dbReference type="PROSITE" id="PS50112"/>
    </source>
</evidence>
<dbReference type="InterPro" id="IPR000792">
    <property type="entry name" value="Tscrpt_reg_LuxR_C"/>
</dbReference>
<dbReference type="InterPro" id="IPR000700">
    <property type="entry name" value="PAS-assoc_C"/>
</dbReference>
<dbReference type="PANTHER" id="PTHR43304">
    <property type="entry name" value="PHYTOCHROME-LIKE PROTEIN CPH1"/>
    <property type="match status" value="1"/>
</dbReference>
<dbReference type="InterPro" id="IPR052162">
    <property type="entry name" value="Sensor_kinase/Photoreceptor"/>
</dbReference>
<feature type="coiled-coil region" evidence="6">
    <location>
        <begin position="152"/>
        <end position="193"/>
    </location>
</feature>
<feature type="domain" description="PAS" evidence="8">
    <location>
        <begin position="35"/>
        <end position="90"/>
    </location>
</feature>
<dbReference type="GO" id="GO:0006355">
    <property type="term" value="P:regulation of DNA-templated transcription"/>
    <property type="evidence" value="ECO:0007669"/>
    <property type="project" value="InterPro"/>
</dbReference>
<dbReference type="InterPro" id="IPR016032">
    <property type="entry name" value="Sig_transdc_resp-reg_C-effctor"/>
</dbReference>
<accession>A0A445MXV1</accession>
<protein>
    <recommendedName>
        <fullName evidence="2">histidine kinase</fullName>
        <ecNumber evidence="2">2.7.13.3</ecNumber>
    </recommendedName>
</protein>
<evidence type="ECO:0000313" key="10">
    <source>
        <dbReference type="EMBL" id="SPD74202.1"/>
    </source>
</evidence>
<dbReference type="InterPro" id="IPR000014">
    <property type="entry name" value="PAS"/>
</dbReference>
<evidence type="ECO:0000256" key="5">
    <source>
        <dbReference type="ARBA" id="ARBA00022777"/>
    </source>
</evidence>
<dbReference type="PROSITE" id="PS00622">
    <property type="entry name" value="HTH_LUXR_1"/>
    <property type="match status" value="1"/>
</dbReference>
<dbReference type="Pfam" id="PF00196">
    <property type="entry name" value="GerE"/>
    <property type="match status" value="1"/>
</dbReference>
<dbReference type="InterPro" id="IPR035965">
    <property type="entry name" value="PAS-like_dom_sf"/>
</dbReference>
<comment type="catalytic activity">
    <reaction evidence="1">
        <text>ATP + protein L-histidine = ADP + protein N-phospho-L-histidine.</text>
        <dbReference type="EC" id="2.7.13.3"/>
    </reaction>
</comment>
<dbReference type="GO" id="GO:0003677">
    <property type="term" value="F:DNA binding"/>
    <property type="evidence" value="ECO:0007669"/>
    <property type="project" value="InterPro"/>
</dbReference>
<dbReference type="InterPro" id="IPR036388">
    <property type="entry name" value="WH-like_DNA-bd_sf"/>
</dbReference>
<dbReference type="AlphaFoldDB" id="A0A445MXV1"/>
<name>A0A445MXV1_9BACT</name>
<proteinExistence type="predicted"/>
<dbReference type="Gene3D" id="3.30.450.20">
    <property type="entry name" value="PAS domain"/>
    <property type="match status" value="1"/>
</dbReference>
<dbReference type="InterPro" id="IPR001610">
    <property type="entry name" value="PAC"/>
</dbReference>
<feature type="domain" description="PAC" evidence="9">
    <location>
        <begin position="109"/>
        <end position="161"/>
    </location>
</feature>
<dbReference type="EMBL" id="OJIN01000128">
    <property type="protein sequence ID" value="SPD74202.1"/>
    <property type="molecule type" value="Genomic_DNA"/>
</dbReference>
<dbReference type="SUPFAM" id="SSF46894">
    <property type="entry name" value="C-terminal effector domain of the bipartite response regulators"/>
    <property type="match status" value="1"/>
</dbReference>
<dbReference type="EC" id="2.7.13.3" evidence="2"/>
<keyword evidence="5" id="KW-0418">Kinase</keyword>
<evidence type="ECO:0000256" key="4">
    <source>
        <dbReference type="ARBA" id="ARBA00022679"/>
    </source>
</evidence>
<dbReference type="PROSITE" id="PS50043">
    <property type="entry name" value="HTH_LUXR_2"/>
    <property type="match status" value="1"/>
</dbReference>
<dbReference type="PRINTS" id="PR00038">
    <property type="entry name" value="HTHLUXR"/>
</dbReference>
<dbReference type="Gene3D" id="1.10.10.10">
    <property type="entry name" value="Winged helix-like DNA-binding domain superfamily/Winged helix DNA-binding domain"/>
    <property type="match status" value="1"/>
</dbReference>
<dbReference type="InterPro" id="IPR013767">
    <property type="entry name" value="PAS_fold"/>
</dbReference>
<dbReference type="Pfam" id="PF00989">
    <property type="entry name" value="PAS"/>
    <property type="match status" value="1"/>
</dbReference>
<dbReference type="SMART" id="SM00086">
    <property type="entry name" value="PAC"/>
    <property type="match status" value="1"/>
</dbReference>
<feature type="domain" description="HTH luxR-type" evidence="7">
    <location>
        <begin position="272"/>
        <end position="338"/>
    </location>
</feature>
<reference evidence="10" key="1">
    <citation type="submission" date="2018-01" db="EMBL/GenBank/DDBJ databases">
        <authorList>
            <person name="Regsiter A."/>
            <person name="William W."/>
        </authorList>
    </citation>
    <scope>NUCLEOTIDE SEQUENCE</scope>
    <source>
        <strain evidence="10">TRIP AH-1</strain>
    </source>
</reference>
<evidence type="ECO:0000259" key="9">
    <source>
        <dbReference type="PROSITE" id="PS50113"/>
    </source>
</evidence>
<dbReference type="CDD" id="cd06170">
    <property type="entry name" value="LuxR_C_like"/>
    <property type="match status" value="1"/>
</dbReference>
<sequence>MMAKEPACNKLSEKVKELEDRLLDCMKAKRELNNSEKKLRSLIETTNDLVWEIDLNGVYTYAGPGVKYLLGYHVDELIGTTIFDTVIDEEVERTKAFFRDGCKALKPFSGWVVSLLRKDGQLVIVEISGTPLLDDDGKLVGWCGFDKDITDRKKAEAELQKAHADLVNSNKLLQKEIEERKLIEKALREREEDLKTKAYDLQEANTALKVLLKHREEDKHKIEEQVSLNVKKLVEPYLQSLGKSGLSSTQQTYFDILQSNLREIISPFTRKLSSEFVGLTLTEMKVANLVRLGKTTKEIADLTMVSEKTVEHHRESIRRKLGIKKKRISLGSHLHSFS</sequence>
<evidence type="ECO:0000256" key="3">
    <source>
        <dbReference type="ARBA" id="ARBA00022553"/>
    </source>
</evidence>